<dbReference type="InterPro" id="IPR001996">
    <property type="entry name" value="PTS_IIB_1"/>
</dbReference>
<dbReference type="InterPro" id="IPR036878">
    <property type="entry name" value="Glu_permease_IIB"/>
</dbReference>
<feature type="transmembrane region" description="Helical" evidence="12">
    <location>
        <begin position="288"/>
        <end position="306"/>
    </location>
</feature>
<evidence type="ECO:0000256" key="2">
    <source>
        <dbReference type="ARBA" id="ARBA00022448"/>
    </source>
</evidence>
<dbReference type="PROSITE" id="PS51103">
    <property type="entry name" value="PTS_EIIC_TYPE_1"/>
    <property type="match status" value="1"/>
</dbReference>
<dbReference type="GO" id="GO:0015771">
    <property type="term" value="P:trehalose transport"/>
    <property type="evidence" value="ECO:0007669"/>
    <property type="project" value="TreeGrafter"/>
</dbReference>
<reference evidence="15 16" key="1">
    <citation type="submission" date="2018-08" db="EMBL/GenBank/DDBJ databases">
        <title>A genome reference for cultivated species of the human gut microbiota.</title>
        <authorList>
            <person name="Zou Y."/>
            <person name="Xue W."/>
            <person name="Luo G."/>
        </authorList>
    </citation>
    <scope>NUCLEOTIDE SEQUENCE [LARGE SCALE GENOMIC DNA]</scope>
    <source>
        <strain evidence="15 16">AF22-10AC</strain>
    </source>
</reference>
<dbReference type="SUPFAM" id="SSF55604">
    <property type="entry name" value="Glucose permease domain IIB"/>
    <property type="match status" value="1"/>
</dbReference>
<evidence type="ECO:0000256" key="11">
    <source>
        <dbReference type="PROSITE-ProRule" id="PRU00421"/>
    </source>
</evidence>
<evidence type="ECO:0000313" key="15">
    <source>
        <dbReference type="EMBL" id="RGS44888.1"/>
    </source>
</evidence>
<dbReference type="InterPro" id="IPR013013">
    <property type="entry name" value="PTS_EIIC_1"/>
</dbReference>
<dbReference type="EMBL" id="QRVM01000051">
    <property type="protein sequence ID" value="RGS44888.1"/>
    <property type="molecule type" value="Genomic_DNA"/>
</dbReference>
<evidence type="ECO:0000256" key="12">
    <source>
        <dbReference type="SAM" id="Phobius"/>
    </source>
</evidence>
<keyword evidence="9 12" id="KW-1133">Transmembrane helix</keyword>
<keyword evidence="8" id="KW-0418">Kinase</keyword>
<keyword evidence="6" id="KW-0598">Phosphotransferase system</keyword>
<evidence type="ECO:0000256" key="1">
    <source>
        <dbReference type="ARBA" id="ARBA00004651"/>
    </source>
</evidence>
<dbReference type="InterPro" id="IPR003352">
    <property type="entry name" value="PTS_EIIC"/>
</dbReference>
<sequence>MKYEELSKKIIENVGGAENVSKLVHCSTRLRFQLKDLSKINKESLKAIPEVPGIKDQKGGVQVIIGQQVDEVFDTINSMYTFEDTPMEQETLVENEKEKNPFIKFMNLLADCFVPLIPVLIAAGLTSAISTLISTFGWLDTNGTTYKIIDLLAKAPLYFIPFIIAHSAGKRIGVKNSYMTMAIMASLVYLNVSGIAGEETYLTFFGLPVRVATYTNSIVPALLCVFAQKYIEVGVHKITPKAVSTFLEPLLTYLVLAILMLVALGPVAEYISDGLAWLLQVTVNSNKWLVCGVLGALMVPLISTGLHYSLMPVIVANYMVLGYDTFWAGPSFASNMALAGAVLGYAFITKKKDVKEVCVATGTTALLGITEPAIYSVAFVNRKVLYATCIAGGIGGLVSGILGVNSYGMAPAGLTSIPVLAGPTFVNGIITIVVAIVLGFVISVIINKAGEKNVQ</sequence>
<feature type="transmembrane region" description="Helical" evidence="12">
    <location>
        <begin position="424"/>
        <end position="446"/>
    </location>
</feature>
<dbReference type="Pfam" id="PF02378">
    <property type="entry name" value="PTS_EIIC"/>
    <property type="match status" value="1"/>
</dbReference>
<keyword evidence="5" id="KW-0808">Transferase</keyword>
<evidence type="ECO:0000259" key="14">
    <source>
        <dbReference type="PROSITE" id="PS51103"/>
    </source>
</evidence>
<dbReference type="InterPro" id="IPR018113">
    <property type="entry name" value="PTrfase_EIIB_Cys"/>
</dbReference>
<keyword evidence="10 12" id="KW-0472">Membrane</keyword>
<feature type="active site" description="Phosphocysteine intermediate; for EIIB activity" evidence="11">
    <location>
        <position position="26"/>
    </location>
</feature>
<keyword evidence="4" id="KW-0762">Sugar transport</keyword>
<keyword evidence="2" id="KW-0813">Transport</keyword>
<evidence type="ECO:0000256" key="8">
    <source>
        <dbReference type="ARBA" id="ARBA00022777"/>
    </source>
</evidence>
<evidence type="ECO:0000256" key="7">
    <source>
        <dbReference type="ARBA" id="ARBA00022692"/>
    </source>
</evidence>
<feature type="transmembrane region" description="Helical" evidence="12">
    <location>
        <begin position="108"/>
        <end position="133"/>
    </location>
</feature>
<dbReference type="AlphaFoldDB" id="A0A412IXV1"/>
<dbReference type="GO" id="GO:0005886">
    <property type="term" value="C:plasma membrane"/>
    <property type="evidence" value="ECO:0007669"/>
    <property type="project" value="UniProtKB-SubCell"/>
</dbReference>
<dbReference type="PROSITE" id="PS01035">
    <property type="entry name" value="PTS_EIIB_TYPE_1_CYS"/>
    <property type="match status" value="1"/>
</dbReference>
<feature type="transmembrane region" description="Helical" evidence="12">
    <location>
        <begin position="384"/>
        <end position="404"/>
    </location>
</feature>
<dbReference type="Proteomes" id="UP000285274">
    <property type="component" value="Unassembled WGS sequence"/>
</dbReference>
<dbReference type="CDD" id="cd00212">
    <property type="entry name" value="PTS_IIB_glc"/>
    <property type="match status" value="1"/>
</dbReference>
<dbReference type="GO" id="GO:0008982">
    <property type="term" value="F:protein-N(PI)-phosphohistidine-sugar phosphotransferase activity"/>
    <property type="evidence" value="ECO:0007669"/>
    <property type="project" value="InterPro"/>
</dbReference>
<evidence type="ECO:0000256" key="10">
    <source>
        <dbReference type="ARBA" id="ARBA00023136"/>
    </source>
</evidence>
<organism evidence="15 16">
    <name type="scientific">Holdemanella biformis</name>
    <dbReference type="NCBI Taxonomy" id="1735"/>
    <lineage>
        <taxon>Bacteria</taxon>
        <taxon>Bacillati</taxon>
        <taxon>Bacillota</taxon>
        <taxon>Erysipelotrichia</taxon>
        <taxon>Erysipelotrichales</taxon>
        <taxon>Erysipelotrichaceae</taxon>
        <taxon>Holdemanella</taxon>
    </lineage>
</organism>
<feature type="transmembrane region" description="Helical" evidence="12">
    <location>
        <begin position="250"/>
        <end position="268"/>
    </location>
</feature>
<dbReference type="PROSITE" id="PS51098">
    <property type="entry name" value="PTS_EIIB_TYPE_1"/>
    <property type="match status" value="1"/>
</dbReference>
<dbReference type="InterPro" id="IPR050558">
    <property type="entry name" value="PTS_Sugar-Specific_Components"/>
</dbReference>
<name>A0A412IXV1_9FIRM</name>
<comment type="subcellular location">
    <subcellularLocation>
        <location evidence="1">Cell membrane</location>
        <topology evidence="1">Multi-pass membrane protein</topology>
    </subcellularLocation>
</comment>
<dbReference type="RefSeq" id="WP_118320444.1">
    <property type="nucleotide sequence ID" value="NZ_QRVM01000051.1"/>
</dbReference>
<evidence type="ECO:0000256" key="5">
    <source>
        <dbReference type="ARBA" id="ARBA00022679"/>
    </source>
</evidence>
<evidence type="ECO:0000256" key="3">
    <source>
        <dbReference type="ARBA" id="ARBA00022475"/>
    </source>
</evidence>
<evidence type="ECO:0000259" key="13">
    <source>
        <dbReference type="PROSITE" id="PS51098"/>
    </source>
</evidence>
<proteinExistence type="predicted"/>
<keyword evidence="3" id="KW-1003">Cell membrane</keyword>
<dbReference type="PANTHER" id="PTHR30175">
    <property type="entry name" value="PHOSPHOTRANSFERASE SYSTEM TRANSPORT PROTEIN"/>
    <property type="match status" value="1"/>
</dbReference>
<feature type="domain" description="PTS EIIC type-1" evidence="14">
    <location>
        <begin position="107"/>
        <end position="455"/>
    </location>
</feature>
<accession>A0A412IXV1</accession>
<dbReference type="GO" id="GO:0016301">
    <property type="term" value="F:kinase activity"/>
    <property type="evidence" value="ECO:0007669"/>
    <property type="project" value="UniProtKB-KW"/>
</dbReference>
<feature type="domain" description="PTS EIIB type-1" evidence="13">
    <location>
        <begin position="4"/>
        <end position="86"/>
    </location>
</feature>
<dbReference type="GO" id="GO:0090589">
    <property type="term" value="F:protein-phosphocysteine-trehalose phosphotransferase system transporter activity"/>
    <property type="evidence" value="ECO:0007669"/>
    <property type="project" value="TreeGrafter"/>
</dbReference>
<evidence type="ECO:0000256" key="9">
    <source>
        <dbReference type="ARBA" id="ARBA00022989"/>
    </source>
</evidence>
<keyword evidence="7 12" id="KW-0812">Transmembrane</keyword>
<feature type="transmembrane region" description="Helical" evidence="12">
    <location>
        <begin position="326"/>
        <end position="348"/>
    </location>
</feature>
<evidence type="ECO:0000256" key="4">
    <source>
        <dbReference type="ARBA" id="ARBA00022597"/>
    </source>
</evidence>
<dbReference type="FunFam" id="3.30.1360.60:FF:000001">
    <property type="entry name" value="PTS system glucose-specific IIBC component PtsG"/>
    <property type="match status" value="1"/>
</dbReference>
<evidence type="ECO:0000256" key="6">
    <source>
        <dbReference type="ARBA" id="ARBA00022683"/>
    </source>
</evidence>
<protein>
    <recommendedName>
        <fullName evidence="17">PTS beta-glucoside transporter subunit EIIBCA</fullName>
    </recommendedName>
</protein>
<dbReference type="Pfam" id="PF00367">
    <property type="entry name" value="PTS_EIIB"/>
    <property type="match status" value="1"/>
</dbReference>
<comment type="caution">
    <text evidence="15">The sequence shown here is derived from an EMBL/GenBank/DDBJ whole genome shotgun (WGS) entry which is preliminary data.</text>
</comment>
<gene>
    <name evidence="15" type="ORF">DWX92_09550</name>
</gene>
<dbReference type="PANTHER" id="PTHR30175:SF1">
    <property type="entry name" value="PTS SYSTEM ARBUTIN-, CELLOBIOSE-, AND SALICIN-SPECIFIC EIIBC COMPONENT-RELATED"/>
    <property type="match status" value="1"/>
</dbReference>
<evidence type="ECO:0000313" key="16">
    <source>
        <dbReference type="Proteomes" id="UP000285274"/>
    </source>
</evidence>
<dbReference type="GO" id="GO:0009401">
    <property type="term" value="P:phosphoenolpyruvate-dependent sugar phosphotransferase system"/>
    <property type="evidence" value="ECO:0007669"/>
    <property type="project" value="UniProtKB-KW"/>
</dbReference>
<dbReference type="Gene3D" id="3.30.1360.60">
    <property type="entry name" value="Glucose permease domain IIB"/>
    <property type="match status" value="1"/>
</dbReference>
<evidence type="ECO:0008006" key="17">
    <source>
        <dbReference type="Google" id="ProtNLM"/>
    </source>
</evidence>